<dbReference type="GO" id="GO:0006749">
    <property type="term" value="P:glutathione metabolic process"/>
    <property type="evidence" value="ECO:0007669"/>
    <property type="project" value="TreeGrafter"/>
</dbReference>
<proteinExistence type="predicted"/>
<evidence type="ECO:0000256" key="2">
    <source>
        <dbReference type="ARBA" id="ARBA00022679"/>
    </source>
</evidence>
<dbReference type="SUPFAM" id="SSF47616">
    <property type="entry name" value="GST C-terminal domain-like"/>
    <property type="match status" value="1"/>
</dbReference>
<dbReference type="InterPro" id="IPR036282">
    <property type="entry name" value="Glutathione-S-Trfase_C_sf"/>
</dbReference>
<evidence type="ECO:0000313" key="7">
    <source>
        <dbReference type="EMBL" id="CAF1032508.1"/>
    </source>
</evidence>
<dbReference type="CDD" id="cd03039">
    <property type="entry name" value="GST_N_Sigma_like"/>
    <property type="match status" value="1"/>
</dbReference>
<dbReference type="GO" id="GO:0004364">
    <property type="term" value="F:glutathione transferase activity"/>
    <property type="evidence" value="ECO:0007669"/>
    <property type="project" value="UniProtKB-EC"/>
</dbReference>
<dbReference type="SFLD" id="SFLDG01205">
    <property type="entry name" value="AMPS.1"/>
    <property type="match status" value="1"/>
</dbReference>
<reference evidence="7" key="1">
    <citation type="submission" date="2021-02" db="EMBL/GenBank/DDBJ databases">
        <authorList>
            <person name="Nowell W R."/>
        </authorList>
    </citation>
    <scope>NUCLEOTIDE SEQUENCE</scope>
</reference>
<evidence type="ECO:0000259" key="6">
    <source>
        <dbReference type="PROSITE" id="PS50405"/>
    </source>
</evidence>
<dbReference type="SFLD" id="SFLDS00019">
    <property type="entry name" value="Glutathione_Transferase_(cytos"/>
    <property type="match status" value="1"/>
</dbReference>
<dbReference type="PANTHER" id="PTHR11571">
    <property type="entry name" value="GLUTATHIONE S-TRANSFERASE"/>
    <property type="match status" value="1"/>
</dbReference>
<dbReference type="EMBL" id="CAJNOR010000899">
    <property type="protein sequence ID" value="CAF1032508.1"/>
    <property type="molecule type" value="Genomic_DNA"/>
</dbReference>
<dbReference type="InterPro" id="IPR004046">
    <property type="entry name" value="GST_C"/>
</dbReference>
<dbReference type="InterPro" id="IPR036249">
    <property type="entry name" value="Thioredoxin-like_sf"/>
</dbReference>
<comment type="caution">
    <text evidence="7">The sequence shown here is derived from an EMBL/GenBank/DDBJ whole genome shotgun (WGS) entry which is preliminary data.</text>
</comment>
<organism evidence="7 8">
    <name type="scientific">Adineta ricciae</name>
    <name type="common">Rotifer</name>
    <dbReference type="NCBI Taxonomy" id="249248"/>
    <lineage>
        <taxon>Eukaryota</taxon>
        <taxon>Metazoa</taxon>
        <taxon>Spiralia</taxon>
        <taxon>Gnathifera</taxon>
        <taxon>Rotifera</taxon>
        <taxon>Eurotatoria</taxon>
        <taxon>Bdelloidea</taxon>
        <taxon>Adinetida</taxon>
        <taxon>Adinetidae</taxon>
        <taxon>Adineta</taxon>
    </lineage>
</organism>
<keyword evidence="2" id="KW-0808">Transferase</keyword>
<evidence type="ECO:0000259" key="5">
    <source>
        <dbReference type="PROSITE" id="PS50404"/>
    </source>
</evidence>
<dbReference type="Proteomes" id="UP000663828">
    <property type="component" value="Unassembled WGS sequence"/>
</dbReference>
<dbReference type="FunFam" id="3.40.30.10:FF:000035">
    <property type="entry name" value="hematopoietic prostaglandin D synthase"/>
    <property type="match status" value="1"/>
</dbReference>
<dbReference type="AlphaFoldDB" id="A0A814J695"/>
<dbReference type="EC" id="2.5.1.18" evidence="1"/>
<dbReference type="PROSITE" id="PS50404">
    <property type="entry name" value="GST_NTER"/>
    <property type="match status" value="1"/>
</dbReference>
<dbReference type="InterPro" id="IPR010987">
    <property type="entry name" value="Glutathione-S-Trfase_C-like"/>
</dbReference>
<dbReference type="InterPro" id="IPR004045">
    <property type="entry name" value="Glutathione_S-Trfase_N"/>
</dbReference>
<protein>
    <recommendedName>
        <fullName evidence="1">glutathione transferase</fullName>
        <ecNumber evidence="1">2.5.1.18</ecNumber>
    </recommendedName>
</protein>
<sequence length="204" mass="23561">MSTYKLYYFNARGRAEVSRLIFAAVGQKFEDVRYEFRDWPAHKAETPLGQIPVLEFNSTKIVQSTSIARFLAKQFHLAGRDNAEQAKVEAVADTINDVVSSIMSIRGEKNENKKQELLQNFSSALPHHLRNLEVLAKMYSNGGHFFVDNQFTWADLFFYDLGETILQCDPNCLQNHPWLQQNRTQVESQPNIAEYLKKRPETPF</sequence>
<feature type="domain" description="GST N-terminal" evidence="5">
    <location>
        <begin position="2"/>
        <end position="79"/>
    </location>
</feature>
<dbReference type="Pfam" id="PF02798">
    <property type="entry name" value="GST_N"/>
    <property type="match status" value="1"/>
</dbReference>
<keyword evidence="8" id="KW-1185">Reference proteome</keyword>
<accession>A0A814J695</accession>
<dbReference type="Pfam" id="PF14497">
    <property type="entry name" value="GST_C_3"/>
    <property type="match status" value="1"/>
</dbReference>
<dbReference type="InterPro" id="IPR040079">
    <property type="entry name" value="Glutathione_S-Trfase"/>
</dbReference>
<evidence type="ECO:0000256" key="4">
    <source>
        <dbReference type="ARBA" id="ARBA00049616"/>
    </source>
</evidence>
<evidence type="ECO:0000256" key="3">
    <source>
        <dbReference type="ARBA" id="ARBA00047960"/>
    </source>
</evidence>
<comment type="catalytic activity">
    <reaction evidence="3">
        <text>RX + glutathione = an S-substituted glutathione + a halide anion + H(+)</text>
        <dbReference type="Rhea" id="RHEA:16437"/>
        <dbReference type="ChEBI" id="CHEBI:15378"/>
        <dbReference type="ChEBI" id="CHEBI:16042"/>
        <dbReference type="ChEBI" id="CHEBI:17792"/>
        <dbReference type="ChEBI" id="CHEBI:57925"/>
        <dbReference type="ChEBI" id="CHEBI:90779"/>
        <dbReference type="EC" id="2.5.1.18"/>
    </reaction>
</comment>
<dbReference type="PANTHER" id="PTHR11571:SF224">
    <property type="entry name" value="HEMATOPOIETIC PROSTAGLANDIN D SYNTHASE"/>
    <property type="match status" value="1"/>
</dbReference>
<name>A0A814J695_ADIRI</name>
<dbReference type="Gene3D" id="3.40.30.10">
    <property type="entry name" value="Glutaredoxin"/>
    <property type="match status" value="1"/>
</dbReference>
<dbReference type="Gene3D" id="1.20.1050.10">
    <property type="match status" value="1"/>
</dbReference>
<feature type="domain" description="GST C-terminal" evidence="6">
    <location>
        <begin position="81"/>
        <end position="204"/>
    </location>
</feature>
<dbReference type="InterPro" id="IPR050213">
    <property type="entry name" value="GST_superfamily"/>
</dbReference>
<evidence type="ECO:0000313" key="8">
    <source>
        <dbReference type="Proteomes" id="UP000663828"/>
    </source>
</evidence>
<dbReference type="SFLD" id="SFLDG00363">
    <property type="entry name" value="AMPS_(cytGST):_Alpha-__Mu-__Pi"/>
    <property type="match status" value="1"/>
</dbReference>
<dbReference type="CDD" id="cd03192">
    <property type="entry name" value="GST_C_Sigma_like"/>
    <property type="match status" value="1"/>
</dbReference>
<dbReference type="FunFam" id="1.20.1050.10:FF:000030">
    <property type="entry name" value="Glutathione S-transferase S1"/>
    <property type="match status" value="1"/>
</dbReference>
<gene>
    <name evidence="7" type="ORF">XAT740_LOCUS14827</name>
</gene>
<evidence type="ECO:0000256" key="1">
    <source>
        <dbReference type="ARBA" id="ARBA00012452"/>
    </source>
</evidence>
<dbReference type="SUPFAM" id="SSF52833">
    <property type="entry name" value="Thioredoxin-like"/>
    <property type="match status" value="1"/>
</dbReference>
<dbReference type="PROSITE" id="PS50405">
    <property type="entry name" value="GST_CTER"/>
    <property type="match status" value="1"/>
</dbReference>
<comment type="function">
    <text evidence="4">S-crystallins are structural components of squids and octopi eye lens. Contains relatively little if any GST activity.</text>
</comment>